<comment type="caution">
    <text evidence="2">The sequence shown here is derived from an EMBL/GenBank/DDBJ whole genome shotgun (WGS) entry which is preliminary data.</text>
</comment>
<sequence>MEVYVLRTRTQLEKELETVKGELETAGTQLQIVKDELQILKNELDKTRAENELLKAANPLCKHIRAAWTQTNPHEQRSLPVIDESLTLKQHITNFIAIQASLSEDAFTKAVEHYLLHLTWMQLKRLYKDKEIELKRLLIKELNFGGTVRTQRVMFNNLVAVCQRYYEIFQLLGPKYVNWSGPFNIVKMTYSEGYRDTMDVMRRELAKEGEMPSVVIIENPEVDELMDD</sequence>
<gene>
    <name evidence="2" type="ORF">BC938DRAFT_473511</name>
</gene>
<name>A0A433Q3T8_9FUNG</name>
<keyword evidence="3" id="KW-1185">Reference proteome</keyword>
<dbReference type="AlphaFoldDB" id="A0A433Q3T8"/>
<reference evidence="2 3" key="1">
    <citation type="journal article" date="2018" name="New Phytol.">
        <title>Phylogenomics of Endogonaceae and evolution of mycorrhizas within Mucoromycota.</title>
        <authorList>
            <person name="Chang Y."/>
            <person name="Desiro A."/>
            <person name="Na H."/>
            <person name="Sandor L."/>
            <person name="Lipzen A."/>
            <person name="Clum A."/>
            <person name="Barry K."/>
            <person name="Grigoriev I.V."/>
            <person name="Martin F.M."/>
            <person name="Stajich J.E."/>
            <person name="Smith M.E."/>
            <person name="Bonito G."/>
            <person name="Spatafora J.W."/>
        </authorList>
    </citation>
    <scope>NUCLEOTIDE SEQUENCE [LARGE SCALE GENOMIC DNA]</scope>
    <source>
        <strain evidence="2 3">AD002</strain>
    </source>
</reference>
<dbReference type="EMBL" id="RBNJ01015858">
    <property type="protein sequence ID" value="RUS24483.1"/>
    <property type="molecule type" value="Genomic_DNA"/>
</dbReference>
<feature type="coiled-coil region" evidence="1">
    <location>
        <begin position="9"/>
        <end position="57"/>
    </location>
</feature>
<evidence type="ECO:0000313" key="3">
    <source>
        <dbReference type="Proteomes" id="UP000274822"/>
    </source>
</evidence>
<proteinExistence type="predicted"/>
<protein>
    <submittedName>
        <fullName evidence="2">Uncharacterized protein</fullName>
    </submittedName>
</protein>
<evidence type="ECO:0000313" key="2">
    <source>
        <dbReference type="EMBL" id="RUS24483.1"/>
    </source>
</evidence>
<dbReference type="Proteomes" id="UP000274822">
    <property type="component" value="Unassembled WGS sequence"/>
</dbReference>
<keyword evidence="1" id="KW-0175">Coiled coil</keyword>
<accession>A0A433Q3T8</accession>
<evidence type="ECO:0000256" key="1">
    <source>
        <dbReference type="SAM" id="Coils"/>
    </source>
</evidence>
<organism evidence="2 3">
    <name type="scientific">Jimgerdemannia flammicorona</name>
    <dbReference type="NCBI Taxonomy" id="994334"/>
    <lineage>
        <taxon>Eukaryota</taxon>
        <taxon>Fungi</taxon>
        <taxon>Fungi incertae sedis</taxon>
        <taxon>Mucoromycota</taxon>
        <taxon>Mucoromycotina</taxon>
        <taxon>Endogonomycetes</taxon>
        <taxon>Endogonales</taxon>
        <taxon>Endogonaceae</taxon>
        <taxon>Jimgerdemannia</taxon>
    </lineage>
</organism>